<dbReference type="Pfam" id="PF01820">
    <property type="entry name" value="Dala_Dala_lig_N"/>
    <property type="match status" value="1"/>
</dbReference>
<evidence type="ECO:0000256" key="3">
    <source>
        <dbReference type="ARBA" id="ARBA00004496"/>
    </source>
</evidence>
<feature type="active site" evidence="15">
    <location>
        <position position="281"/>
    </location>
</feature>
<dbReference type="EC" id="6.3.2.4" evidence="5 14"/>
<evidence type="ECO:0000256" key="11">
    <source>
        <dbReference type="ARBA" id="ARBA00022984"/>
    </source>
</evidence>
<dbReference type="InterPro" id="IPR016185">
    <property type="entry name" value="PreATP-grasp_dom_sf"/>
</dbReference>
<dbReference type="InterPro" id="IPR011761">
    <property type="entry name" value="ATP-grasp"/>
</dbReference>
<comment type="pathway">
    <text evidence="14">Cell wall biogenesis; peptidoglycan biosynthesis.</text>
</comment>
<evidence type="ECO:0000313" key="20">
    <source>
        <dbReference type="Proteomes" id="UP000192872"/>
    </source>
</evidence>
<keyword evidence="10 14" id="KW-0133">Cell shape</keyword>
<dbReference type="GO" id="GO:0005524">
    <property type="term" value="F:ATP binding"/>
    <property type="evidence" value="ECO:0007669"/>
    <property type="project" value="UniProtKB-UniRule"/>
</dbReference>
<comment type="caution">
    <text evidence="19">The sequence shown here is derived from an EMBL/GenBank/DDBJ whole genome shotgun (WGS) entry which is preliminary data.</text>
</comment>
<dbReference type="GO" id="GO:0008716">
    <property type="term" value="F:D-alanine-D-alanine ligase activity"/>
    <property type="evidence" value="ECO:0007669"/>
    <property type="project" value="UniProtKB-UniRule"/>
</dbReference>
<dbReference type="AlphaFoldDB" id="A0A1W9HXS8"/>
<evidence type="ECO:0000256" key="6">
    <source>
        <dbReference type="ARBA" id="ARBA00022490"/>
    </source>
</evidence>
<evidence type="ECO:0000256" key="15">
    <source>
        <dbReference type="PIRSR" id="PIRSR039102-1"/>
    </source>
</evidence>
<evidence type="ECO:0000256" key="17">
    <source>
        <dbReference type="PROSITE-ProRule" id="PRU00409"/>
    </source>
</evidence>
<keyword evidence="6 14" id="KW-0963">Cytoplasm</keyword>
<feature type="active site" evidence="15">
    <location>
        <position position="15"/>
    </location>
</feature>
<dbReference type="STRING" id="1827387.A4S15_08795"/>
<evidence type="ECO:0000256" key="16">
    <source>
        <dbReference type="PIRSR" id="PIRSR039102-3"/>
    </source>
</evidence>
<keyword evidence="12 14" id="KW-0961">Cell wall biogenesis/degradation</keyword>
<name>A0A1W9HXS8_9HYPH</name>
<accession>A0A1W9HXS8</accession>
<comment type="catalytic activity">
    <reaction evidence="13 14">
        <text>2 D-alanine + ATP = D-alanyl-D-alanine + ADP + phosphate + H(+)</text>
        <dbReference type="Rhea" id="RHEA:11224"/>
        <dbReference type="ChEBI" id="CHEBI:15378"/>
        <dbReference type="ChEBI" id="CHEBI:30616"/>
        <dbReference type="ChEBI" id="CHEBI:43474"/>
        <dbReference type="ChEBI" id="CHEBI:57416"/>
        <dbReference type="ChEBI" id="CHEBI:57822"/>
        <dbReference type="ChEBI" id="CHEBI:456216"/>
        <dbReference type="EC" id="6.3.2.4"/>
    </reaction>
</comment>
<evidence type="ECO:0000256" key="1">
    <source>
        <dbReference type="ARBA" id="ARBA00001936"/>
    </source>
</evidence>
<feature type="binding site" evidence="16">
    <location>
        <position position="254"/>
    </location>
    <ligand>
        <name>Mg(2+)</name>
        <dbReference type="ChEBI" id="CHEBI:18420"/>
        <label>1</label>
    </ligand>
</feature>
<reference evidence="19 20" key="1">
    <citation type="journal article" date="2017" name="Water Res.">
        <title>Comammox in drinking water systems.</title>
        <authorList>
            <person name="Wang Y."/>
            <person name="Ma L."/>
            <person name="Mao Y."/>
            <person name="Jiang X."/>
            <person name="Xia Y."/>
            <person name="Yu K."/>
            <person name="Li B."/>
            <person name="Zhang T."/>
        </authorList>
    </citation>
    <scope>NUCLEOTIDE SEQUENCE [LARGE SCALE GENOMIC DNA]</scope>
    <source>
        <strain evidence="19">SG_bin8</strain>
    </source>
</reference>
<feature type="binding site" evidence="16">
    <location>
        <position position="272"/>
    </location>
    <ligand>
        <name>Mg(2+)</name>
        <dbReference type="ChEBI" id="CHEBI:18420"/>
        <label>2</label>
    </ligand>
</feature>
<feature type="binding site" evidence="16">
    <location>
        <position position="270"/>
    </location>
    <ligand>
        <name>Mg(2+)</name>
        <dbReference type="ChEBI" id="CHEBI:18420"/>
        <label>2</label>
    </ligand>
</feature>
<dbReference type="SUPFAM" id="SSF52440">
    <property type="entry name" value="PreATP-grasp domain"/>
    <property type="match status" value="1"/>
</dbReference>
<keyword evidence="11 14" id="KW-0573">Peptidoglycan synthesis</keyword>
<dbReference type="Pfam" id="PF07478">
    <property type="entry name" value="Dala_Dala_lig_C"/>
    <property type="match status" value="1"/>
</dbReference>
<dbReference type="GO" id="GO:0071555">
    <property type="term" value="P:cell wall organization"/>
    <property type="evidence" value="ECO:0007669"/>
    <property type="project" value="UniProtKB-KW"/>
</dbReference>
<feature type="active site" evidence="15">
    <location>
        <position position="145"/>
    </location>
</feature>
<evidence type="ECO:0000256" key="13">
    <source>
        <dbReference type="ARBA" id="ARBA00047614"/>
    </source>
</evidence>
<sequence>MPQHVVVLKGGVSGERDVSLHSGKECADALRQAGFRVSELDVTVEVIQNLGPALLALKPDVVFLALHGKFGEDGTVQGLLEILKIPYTHSGVLASSLAMNKAMAKAVLAAAGVPVAGGRVIARREAAIAHALPRPYVLKPNDGGSSIGVFIIRADMEYPPQELSSAQWQYGETLLAEPFIPGMELTCAVMGDRALDVIEIVQDNGFYDYEAKYAEGGSRHILPARIKPKIYQDVQKLSLTAHRALGCRGVTRSDFRYDERSGEGVLICLEVNTQPGMTRTSLVPDLAAYAGISFPDLMRWMVEDASCER</sequence>
<feature type="binding site" evidence="16">
    <location>
        <position position="270"/>
    </location>
    <ligand>
        <name>Mg(2+)</name>
        <dbReference type="ChEBI" id="CHEBI:18420"/>
        <label>1</label>
    </ligand>
</feature>
<dbReference type="NCBIfam" id="NF002378">
    <property type="entry name" value="PRK01372.1"/>
    <property type="match status" value="1"/>
</dbReference>
<dbReference type="PROSITE" id="PS50975">
    <property type="entry name" value="ATP_GRASP"/>
    <property type="match status" value="1"/>
</dbReference>
<comment type="similarity">
    <text evidence="4 14">Belongs to the D-alanine--D-alanine ligase family.</text>
</comment>
<evidence type="ECO:0000256" key="2">
    <source>
        <dbReference type="ARBA" id="ARBA00003921"/>
    </source>
</evidence>
<evidence type="ECO:0000256" key="8">
    <source>
        <dbReference type="ARBA" id="ARBA00022741"/>
    </source>
</evidence>
<feature type="domain" description="ATP-grasp" evidence="18">
    <location>
        <begin position="105"/>
        <end position="303"/>
    </location>
</feature>
<organism evidence="19 20">
    <name type="scientific">Candidatus Raskinella chloraquaticus</name>
    <dbReference type="NCBI Taxonomy" id="1951219"/>
    <lineage>
        <taxon>Bacteria</taxon>
        <taxon>Pseudomonadati</taxon>
        <taxon>Pseudomonadota</taxon>
        <taxon>Alphaproteobacteria</taxon>
        <taxon>Hyphomicrobiales</taxon>
        <taxon>Phreatobacteraceae</taxon>
        <taxon>Candidatus Raskinella</taxon>
    </lineage>
</organism>
<evidence type="ECO:0000256" key="4">
    <source>
        <dbReference type="ARBA" id="ARBA00010871"/>
    </source>
</evidence>
<dbReference type="Gene3D" id="3.40.50.20">
    <property type="match status" value="1"/>
</dbReference>
<dbReference type="Gene3D" id="3.30.1490.20">
    <property type="entry name" value="ATP-grasp fold, A domain"/>
    <property type="match status" value="1"/>
</dbReference>
<evidence type="ECO:0000313" key="19">
    <source>
        <dbReference type="EMBL" id="OQW52266.1"/>
    </source>
</evidence>
<dbReference type="UniPathway" id="UPA00219"/>
<dbReference type="InterPro" id="IPR011095">
    <property type="entry name" value="Dala_Dala_lig_C"/>
</dbReference>
<dbReference type="GO" id="GO:0008360">
    <property type="term" value="P:regulation of cell shape"/>
    <property type="evidence" value="ECO:0007669"/>
    <property type="project" value="UniProtKB-KW"/>
</dbReference>
<dbReference type="PIRSF" id="PIRSF039102">
    <property type="entry name" value="Ddl/VanB"/>
    <property type="match status" value="1"/>
</dbReference>
<dbReference type="NCBIfam" id="TIGR01205">
    <property type="entry name" value="D_ala_D_alaTIGR"/>
    <property type="match status" value="1"/>
</dbReference>
<dbReference type="HAMAP" id="MF_00047">
    <property type="entry name" value="Dala_Dala_lig"/>
    <property type="match status" value="1"/>
</dbReference>
<gene>
    <name evidence="14" type="primary">ddl</name>
    <name evidence="19" type="ORF">A4S15_08795</name>
</gene>
<protein>
    <recommendedName>
        <fullName evidence="5 14">D-alanine--D-alanine ligase</fullName>
        <ecNumber evidence="5 14">6.3.2.4</ecNumber>
    </recommendedName>
    <alternativeName>
        <fullName evidence="14">D-Ala-D-Ala ligase</fullName>
    </alternativeName>
    <alternativeName>
        <fullName evidence="14">D-alanylalanine synthetase</fullName>
    </alternativeName>
</protein>
<evidence type="ECO:0000256" key="14">
    <source>
        <dbReference type="HAMAP-Rule" id="MF_00047"/>
    </source>
</evidence>
<proteinExistence type="inferred from homology"/>
<comment type="cofactor">
    <cofactor evidence="16">
        <name>Mg(2+)</name>
        <dbReference type="ChEBI" id="CHEBI:18420"/>
    </cofactor>
    <cofactor evidence="16">
        <name>Mn(2+)</name>
        <dbReference type="ChEBI" id="CHEBI:29035"/>
    </cofactor>
    <text evidence="16">Binds 2 magnesium or manganese ions per subunit.</text>
</comment>
<evidence type="ECO:0000256" key="5">
    <source>
        <dbReference type="ARBA" id="ARBA00012216"/>
    </source>
</evidence>
<dbReference type="GO" id="GO:0005737">
    <property type="term" value="C:cytoplasm"/>
    <property type="evidence" value="ECO:0007669"/>
    <property type="project" value="UniProtKB-SubCell"/>
</dbReference>
<evidence type="ECO:0000259" key="18">
    <source>
        <dbReference type="PROSITE" id="PS50975"/>
    </source>
</evidence>
<dbReference type="EMBL" id="LWDL01000015">
    <property type="protein sequence ID" value="OQW52266.1"/>
    <property type="molecule type" value="Genomic_DNA"/>
</dbReference>
<dbReference type="RefSeq" id="WP_376801524.1">
    <property type="nucleotide sequence ID" value="NZ_DBNB01000021.1"/>
</dbReference>
<dbReference type="InterPro" id="IPR011127">
    <property type="entry name" value="Dala_Dala_lig_N"/>
</dbReference>
<dbReference type="Gene3D" id="3.30.470.20">
    <property type="entry name" value="ATP-grasp fold, B domain"/>
    <property type="match status" value="1"/>
</dbReference>
<dbReference type="Proteomes" id="UP000192872">
    <property type="component" value="Unassembled WGS sequence"/>
</dbReference>
<dbReference type="PANTHER" id="PTHR23132">
    <property type="entry name" value="D-ALANINE--D-ALANINE LIGASE"/>
    <property type="match status" value="1"/>
</dbReference>
<keyword evidence="9 17" id="KW-0067">ATP-binding</keyword>
<comment type="function">
    <text evidence="2 14">Cell wall formation.</text>
</comment>
<dbReference type="PANTHER" id="PTHR23132:SF23">
    <property type="entry name" value="D-ALANINE--D-ALANINE LIGASE B"/>
    <property type="match status" value="1"/>
</dbReference>
<keyword evidence="16" id="KW-0464">Manganese</keyword>
<evidence type="ECO:0000256" key="9">
    <source>
        <dbReference type="ARBA" id="ARBA00022840"/>
    </source>
</evidence>
<dbReference type="InterPro" id="IPR000291">
    <property type="entry name" value="D-Ala_lig_Van_CS"/>
</dbReference>
<dbReference type="PROSITE" id="PS00844">
    <property type="entry name" value="DALA_DALA_LIGASE_2"/>
    <property type="match status" value="1"/>
</dbReference>
<keyword evidence="8 17" id="KW-0547">Nucleotide-binding</keyword>
<evidence type="ECO:0000256" key="7">
    <source>
        <dbReference type="ARBA" id="ARBA00022598"/>
    </source>
</evidence>
<keyword evidence="7 14" id="KW-0436">Ligase</keyword>
<dbReference type="PROSITE" id="PS00843">
    <property type="entry name" value="DALA_DALA_LIGASE_1"/>
    <property type="match status" value="1"/>
</dbReference>
<comment type="cofactor">
    <cofactor evidence="1">
        <name>Mn(2+)</name>
        <dbReference type="ChEBI" id="CHEBI:29035"/>
    </cofactor>
</comment>
<dbReference type="GO" id="GO:0046872">
    <property type="term" value="F:metal ion binding"/>
    <property type="evidence" value="ECO:0007669"/>
    <property type="project" value="UniProtKB-KW"/>
</dbReference>
<keyword evidence="16" id="KW-0460">Magnesium</keyword>
<dbReference type="SUPFAM" id="SSF56059">
    <property type="entry name" value="Glutathione synthetase ATP-binding domain-like"/>
    <property type="match status" value="1"/>
</dbReference>
<dbReference type="InterPro" id="IPR013815">
    <property type="entry name" value="ATP_grasp_subdomain_1"/>
</dbReference>
<dbReference type="InterPro" id="IPR005905">
    <property type="entry name" value="D_ala_D_ala"/>
</dbReference>
<keyword evidence="16" id="KW-0479">Metal-binding</keyword>
<comment type="subcellular location">
    <subcellularLocation>
        <location evidence="3 14">Cytoplasm</location>
    </subcellularLocation>
</comment>
<dbReference type="GO" id="GO:0009252">
    <property type="term" value="P:peptidoglycan biosynthetic process"/>
    <property type="evidence" value="ECO:0007669"/>
    <property type="project" value="UniProtKB-UniRule"/>
</dbReference>
<evidence type="ECO:0000256" key="12">
    <source>
        <dbReference type="ARBA" id="ARBA00023316"/>
    </source>
</evidence>
<evidence type="ECO:0000256" key="10">
    <source>
        <dbReference type="ARBA" id="ARBA00022960"/>
    </source>
</evidence>